<dbReference type="Pfam" id="PF12697">
    <property type="entry name" value="Abhydrolase_6"/>
    <property type="match status" value="1"/>
</dbReference>
<keyword evidence="4" id="KW-1185">Reference proteome</keyword>
<name>A0A3M2KV39_9NOCA</name>
<dbReference type="PANTHER" id="PTHR37017:SF11">
    <property type="entry name" value="ESTERASE_LIPASE_THIOESTERASE DOMAIN-CONTAINING PROTEIN"/>
    <property type="match status" value="1"/>
</dbReference>
<keyword evidence="1" id="KW-0732">Signal</keyword>
<sequence length="285" mass="29287">MKYPKLVATAVGAAMAAATLATATLTGTAQATSPHAGVAQQQAPASAKPTVVLVHGAWADAAGWTPVVEKLQAAGYPVVAPPNPLRGLTSDAAYIHSVVQQIKGPVILVGHSYGGAVITDAAVDAPNVKALVYIAAFAPDQGDSLATLNGRPEASQIPPVPANPSSYPLPDGTTGTELTIDPVQYPTVFLNNLLKPAQAQALAVEQRPLSVASATQPSGTPAWKTVKSWYMVAKQDDAIAPNLERFMASRAGAQTVEVDGPHLIMLIKPEAVTDLIEKADAGTAN</sequence>
<protein>
    <submittedName>
        <fullName evidence="3">Alpha/beta hydrolase</fullName>
    </submittedName>
</protein>
<reference evidence="3 4" key="1">
    <citation type="submission" date="2018-10" db="EMBL/GenBank/DDBJ databases">
        <title>Isolation from cow dung.</title>
        <authorList>
            <person name="Ling L."/>
        </authorList>
    </citation>
    <scope>NUCLEOTIDE SEQUENCE [LARGE SCALE GENOMIC DNA]</scope>
    <source>
        <strain evidence="3 4">NEAU-LL90</strain>
    </source>
</reference>
<dbReference type="AlphaFoldDB" id="A0A3M2KV39"/>
<organism evidence="3 4">
    <name type="scientific">Nocardia stercoris</name>
    <dbReference type="NCBI Taxonomy" id="2483361"/>
    <lineage>
        <taxon>Bacteria</taxon>
        <taxon>Bacillati</taxon>
        <taxon>Actinomycetota</taxon>
        <taxon>Actinomycetes</taxon>
        <taxon>Mycobacteriales</taxon>
        <taxon>Nocardiaceae</taxon>
        <taxon>Nocardia</taxon>
    </lineage>
</organism>
<evidence type="ECO:0000313" key="3">
    <source>
        <dbReference type="EMBL" id="RMI29021.1"/>
    </source>
</evidence>
<dbReference type="Gene3D" id="3.40.50.1820">
    <property type="entry name" value="alpha/beta hydrolase"/>
    <property type="match status" value="1"/>
</dbReference>
<dbReference type="InterPro" id="IPR000073">
    <property type="entry name" value="AB_hydrolase_1"/>
</dbReference>
<comment type="caution">
    <text evidence="3">The sequence shown here is derived from an EMBL/GenBank/DDBJ whole genome shotgun (WGS) entry which is preliminary data.</text>
</comment>
<keyword evidence="3" id="KW-0378">Hydrolase</keyword>
<dbReference type="InterPro" id="IPR052897">
    <property type="entry name" value="Sec-Metab_Biosynth_Hydrolase"/>
</dbReference>
<dbReference type="OrthoDB" id="9814966at2"/>
<feature type="domain" description="AB hydrolase-1" evidence="2">
    <location>
        <begin position="51"/>
        <end position="273"/>
    </location>
</feature>
<accession>A0A3M2KV39</accession>
<dbReference type="GO" id="GO:0016787">
    <property type="term" value="F:hydrolase activity"/>
    <property type="evidence" value="ECO:0007669"/>
    <property type="project" value="UniProtKB-KW"/>
</dbReference>
<dbReference type="EMBL" id="RFFH01000017">
    <property type="protein sequence ID" value="RMI29021.1"/>
    <property type="molecule type" value="Genomic_DNA"/>
</dbReference>
<evidence type="ECO:0000313" key="4">
    <source>
        <dbReference type="Proteomes" id="UP000279275"/>
    </source>
</evidence>
<evidence type="ECO:0000259" key="2">
    <source>
        <dbReference type="Pfam" id="PF12697"/>
    </source>
</evidence>
<feature type="chain" id="PRO_5039348664" evidence="1">
    <location>
        <begin position="24"/>
        <end position="285"/>
    </location>
</feature>
<feature type="signal peptide" evidence="1">
    <location>
        <begin position="1"/>
        <end position="23"/>
    </location>
</feature>
<dbReference type="PANTHER" id="PTHR37017">
    <property type="entry name" value="AB HYDROLASE-1 DOMAIN-CONTAINING PROTEIN-RELATED"/>
    <property type="match status" value="1"/>
</dbReference>
<proteinExistence type="predicted"/>
<gene>
    <name evidence="3" type="ORF">EBN03_27725</name>
</gene>
<dbReference type="SUPFAM" id="SSF53474">
    <property type="entry name" value="alpha/beta-Hydrolases"/>
    <property type="match status" value="1"/>
</dbReference>
<dbReference type="Proteomes" id="UP000279275">
    <property type="component" value="Unassembled WGS sequence"/>
</dbReference>
<evidence type="ECO:0000256" key="1">
    <source>
        <dbReference type="SAM" id="SignalP"/>
    </source>
</evidence>
<dbReference type="RefSeq" id="WP_122191184.1">
    <property type="nucleotide sequence ID" value="NZ_RFFH01000017.1"/>
</dbReference>
<dbReference type="InterPro" id="IPR029058">
    <property type="entry name" value="AB_hydrolase_fold"/>
</dbReference>